<keyword evidence="2" id="KW-0472">Membrane</keyword>
<feature type="transmembrane region" description="Helical" evidence="2">
    <location>
        <begin position="12"/>
        <end position="36"/>
    </location>
</feature>
<proteinExistence type="predicted"/>
<accession>A0ABW3HQU3</accession>
<name>A0ABW3HQU3_9BACL</name>
<sequence length="113" mass="12266">MNSRYLLPLSTWIDIGATTVVLLLAGLLLGAMFLFIRVASDDSDKYKTLREMVETLFGTPAHLRSGDTASEDASPSSDASLRSLPQFSEPCPACGTEVTERDVECPACQLRLL</sequence>
<comment type="caution">
    <text evidence="3">The sequence shown here is derived from an EMBL/GenBank/DDBJ whole genome shotgun (WGS) entry which is preliminary data.</text>
</comment>
<feature type="region of interest" description="Disordered" evidence="1">
    <location>
        <begin position="61"/>
        <end position="84"/>
    </location>
</feature>
<feature type="compositionally biased region" description="Low complexity" evidence="1">
    <location>
        <begin position="67"/>
        <end position="80"/>
    </location>
</feature>
<dbReference type="Proteomes" id="UP001596989">
    <property type="component" value="Unassembled WGS sequence"/>
</dbReference>
<reference evidence="4" key="1">
    <citation type="journal article" date="2019" name="Int. J. Syst. Evol. Microbiol.">
        <title>The Global Catalogue of Microorganisms (GCM) 10K type strain sequencing project: providing services to taxonomists for standard genome sequencing and annotation.</title>
        <authorList>
            <consortium name="The Broad Institute Genomics Platform"/>
            <consortium name="The Broad Institute Genome Sequencing Center for Infectious Disease"/>
            <person name="Wu L."/>
            <person name="Ma J."/>
        </authorList>
    </citation>
    <scope>NUCLEOTIDE SEQUENCE [LARGE SCALE GENOMIC DNA]</scope>
    <source>
        <strain evidence="4">CCUG 59129</strain>
    </source>
</reference>
<keyword evidence="2" id="KW-1133">Transmembrane helix</keyword>
<protein>
    <recommendedName>
        <fullName evidence="5">Zinc ribbon domain-containing protein</fullName>
    </recommendedName>
</protein>
<evidence type="ECO:0000313" key="3">
    <source>
        <dbReference type="EMBL" id="MFD0959779.1"/>
    </source>
</evidence>
<keyword evidence="2" id="KW-0812">Transmembrane</keyword>
<evidence type="ECO:0000256" key="1">
    <source>
        <dbReference type="SAM" id="MobiDB-lite"/>
    </source>
</evidence>
<keyword evidence="4" id="KW-1185">Reference proteome</keyword>
<evidence type="ECO:0000313" key="4">
    <source>
        <dbReference type="Proteomes" id="UP001596989"/>
    </source>
</evidence>
<gene>
    <name evidence="3" type="ORF">ACFQ2I_10295</name>
</gene>
<evidence type="ECO:0000256" key="2">
    <source>
        <dbReference type="SAM" id="Phobius"/>
    </source>
</evidence>
<dbReference type="RefSeq" id="WP_377564037.1">
    <property type="nucleotide sequence ID" value="NZ_JBHTJZ010000011.1"/>
</dbReference>
<dbReference type="EMBL" id="JBHTJZ010000011">
    <property type="protein sequence ID" value="MFD0959779.1"/>
    <property type="molecule type" value="Genomic_DNA"/>
</dbReference>
<evidence type="ECO:0008006" key="5">
    <source>
        <dbReference type="Google" id="ProtNLM"/>
    </source>
</evidence>
<organism evidence="3 4">
    <name type="scientific">Paenibacillus chungangensis</name>
    <dbReference type="NCBI Taxonomy" id="696535"/>
    <lineage>
        <taxon>Bacteria</taxon>
        <taxon>Bacillati</taxon>
        <taxon>Bacillota</taxon>
        <taxon>Bacilli</taxon>
        <taxon>Bacillales</taxon>
        <taxon>Paenibacillaceae</taxon>
        <taxon>Paenibacillus</taxon>
    </lineage>
</organism>